<dbReference type="Gene3D" id="1.20.58.1120">
    <property type="match status" value="1"/>
</dbReference>
<dbReference type="Proteomes" id="UP000281553">
    <property type="component" value="Unassembled WGS sequence"/>
</dbReference>
<dbReference type="InterPro" id="IPR035699">
    <property type="entry name" value="AAA_6"/>
</dbReference>
<protein>
    <recommendedName>
        <fullName evidence="1">Dynein heavy chain hydrolytic ATP-binding dynein motor region domain-containing protein</fullName>
    </recommendedName>
</protein>
<evidence type="ECO:0000313" key="2">
    <source>
        <dbReference type="EMBL" id="VDN19038.1"/>
    </source>
</evidence>
<dbReference type="GO" id="GO:0030286">
    <property type="term" value="C:dynein complex"/>
    <property type="evidence" value="ECO:0007669"/>
    <property type="project" value="InterPro"/>
</dbReference>
<dbReference type="OrthoDB" id="5593012at2759"/>
<dbReference type="SUPFAM" id="SSF52540">
    <property type="entry name" value="P-loop containing nucleoside triphosphate hydrolases"/>
    <property type="match status" value="1"/>
</dbReference>
<dbReference type="InterPro" id="IPR027417">
    <property type="entry name" value="P-loop_NTPase"/>
</dbReference>
<feature type="domain" description="Dynein heavy chain hydrolytic ATP-binding dynein motor region" evidence="1">
    <location>
        <begin position="134"/>
        <end position="211"/>
    </location>
</feature>
<reference evidence="2 3" key="1">
    <citation type="submission" date="2018-11" db="EMBL/GenBank/DDBJ databases">
        <authorList>
            <consortium name="Pathogen Informatics"/>
        </authorList>
    </citation>
    <scope>NUCLEOTIDE SEQUENCE [LARGE SCALE GENOMIC DNA]</scope>
</reference>
<dbReference type="GO" id="GO:0005524">
    <property type="term" value="F:ATP binding"/>
    <property type="evidence" value="ECO:0007669"/>
    <property type="project" value="InterPro"/>
</dbReference>
<dbReference type="Pfam" id="PF12774">
    <property type="entry name" value="AAA_6"/>
    <property type="match status" value="1"/>
</dbReference>
<gene>
    <name evidence="2" type="ORF">DILT_LOCUS13327</name>
</gene>
<keyword evidence="3" id="KW-1185">Reference proteome</keyword>
<evidence type="ECO:0000259" key="1">
    <source>
        <dbReference type="Pfam" id="PF12774"/>
    </source>
</evidence>
<dbReference type="GO" id="GO:0051959">
    <property type="term" value="F:dynein light intermediate chain binding"/>
    <property type="evidence" value="ECO:0007669"/>
    <property type="project" value="InterPro"/>
</dbReference>
<evidence type="ECO:0000313" key="3">
    <source>
        <dbReference type="Proteomes" id="UP000281553"/>
    </source>
</evidence>
<dbReference type="GO" id="GO:0045505">
    <property type="term" value="F:dynein intermediate chain binding"/>
    <property type="evidence" value="ECO:0007669"/>
    <property type="project" value="InterPro"/>
</dbReference>
<dbReference type="AlphaFoldDB" id="A0A3P7M9I2"/>
<dbReference type="Gene3D" id="3.40.50.300">
    <property type="entry name" value="P-loop containing nucleotide triphosphate hydrolases"/>
    <property type="match status" value="1"/>
</dbReference>
<sequence>MRKTLRDLLRDIRPVMKKASIRRERVIKEWSGQICLTCSQIQWTADVTRALVMVAQRHDKKPLRNMRKKQRAILKRFTETIRSNLTKMQRLKMNGLVVIEVHQRDIIERLYKVGCNDTTAFEWLAQLRFYWEKVNRCYITLTTALSLNRGGSPKGPAGTGKTETTKDLGKSLGGYVIVINCSDGLDYKSMGRMFSGLAQTGAWGCFDEFNR</sequence>
<name>A0A3P7M9I2_DIBLA</name>
<dbReference type="EMBL" id="UYRU01069813">
    <property type="protein sequence ID" value="VDN19038.1"/>
    <property type="molecule type" value="Genomic_DNA"/>
</dbReference>
<dbReference type="PANTHER" id="PTHR46961:SF8">
    <property type="entry name" value="DYNEIN AXONEMAL HEAVY CHAIN 7"/>
    <property type="match status" value="1"/>
</dbReference>
<dbReference type="InterPro" id="IPR026983">
    <property type="entry name" value="DHC"/>
</dbReference>
<proteinExistence type="predicted"/>
<accession>A0A3P7M9I2</accession>
<organism evidence="2 3">
    <name type="scientific">Dibothriocephalus latus</name>
    <name type="common">Fish tapeworm</name>
    <name type="synonym">Diphyllobothrium latum</name>
    <dbReference type="NCBI Taxonomy" id="60516"/>
    <lineage>
        <taxon>Eukaryota</taxon>
        <taxon>Metazoa</taxon>
        <taxon>Spiralia</taxon>
        <taxon>Lophotrochozoa</taxon>
        <taxon>Platyhelminthes</taxon>
        <taxon>Cestoda</taxon>
        <taxon>Eucestoda</taxon>
        <taxon>Diphyllobothriidea</taxon>
        <taxon>Diphyllobothriidae</taxon>
        <taxon>Dibothriocephalus</taxon>
    </lineage>
</organism>
<dbReference type="GO" id="GO:0007018">
    <property type="term" value="P:microtubule-based movement"/>
    <property type="evidence" value="ECO:0007669"/>
    <property type="project" value="InterPro"/>
</dbReference>
<dbReference type="PANTHER" id="PTHR46961">
    <property type="entry name" value="DYNEIN HEAVY CHAIN 1, AXONEMAL-LIKE PROTEIN"/>
    <property type="match status" value="1"/>
</dbReference>